<evidence type="ECO:0000256" key="3">
    <source>
        <dbReference type="ARBA" id="ARBA00022737"/>
    </source>
</evidence>
<evidence type="ECO:0000256" key="2">
    <source>
        <dbReference type="ARBA" id="ARBA00022692"/>
    </source>
</evidence>
<evidence type="ECO:0000259" key="9">
    <source>
        <dbReference type="Pfam" id="PF04893"/>
    </source>
</evidence>
<dbReference type="STRING" id="1852522.SAMN06295960_0124"/>
<dbReference type="Gene3D" id="2.120.10.30">
    <property type="entry name" value="TolB, C-terminal domain"/>
    <property type="match status" value="2"/>
</dbReference>
<keyword evidence="3" id="KW-0677">Repeat</keyword>
<dbReference type="PANTHER" id="PTHR24104">
    <property type="entry name" value="E3 UBIQUITIN-PROTEIN LIGASE NHLRC1-RELATED"/>
    <property type="match status" value="1"/>
</dbReference>
<dbReference type="SUPFAM" id="SSF48452">
    <property type="entry name" value="TPR-like"/>
    <property type="match status" value="1"/>
</dbReference>
<keyword evidence="2 8" id="KW-0812">Transmembrane</keyword>
<keyword evidence="4 8" id="KW-1133">Transmembrane helix</keyword>
<gene>
    <name evidence="10" type="ORF">SAMN06295960_0124</name>
</gene>
<keyword evidence="11" id="KW-1185">Reference proteome</keyword>
<dbReference type="EMBL" id="FXAZ01000001">
    <property type="protein sequence ID" value="SMG09350.1"/>
    <property type="molecule type" value="Genomic_DNA"/>
</dbReference>
<dbReference type="GO" id="GO:0016020">
    <property type="term" value="C:membrane"/>
    <property type="evidence" value="ECO:0007669"/>
    <property type="project" value="UniProtKB-SubCell"/>
</dbReference>
<dbReference type="AlphaFoldDB" id="A0A1X7I4J2"/>
<evidence type="ECO:0000256" key="8">
    <source>
        <dbReference type="SAM" id="Phobius"/>
    </source>
</evidence>
<evidence type="ECO:0000313" key="11">
    <source>
        <dbReference type="Proteomes" id="UP000193834"/>
    </source>
</evidence>
<evidence type="ECO:0000256" key="6">
    <source>
        <dbReference type="PROSITE-ProRule" id="PRU00504"/>
    </source>
</evidence>
<feature type="region of interest" description="Disordered" evidence="7">
    <location>
        <begin position="289"/>
        <end position="313"/>
    </location>
</feature>
<feature type="domain" description="Yip1" evidence="9">
    <location>
        <begin position="526"/>
        <end position="694"/>
    </location>
</feature>
<evidence type="ECO:0000313" key="10">
    <source>
        <dbReference type="EMBL" id="SMG09350.1"/>
    </source>
</evidence>
<reference evidence="10 11" key="1">
    <citation type="submission" date="2017-04" db="EMBL/GenBank/DDBJ databases">
        <authorList>
            <person name="Afonso C.L."/>
            <person name="Miller P.J."/>
            <person name="Scott M.A."/>
            <person name="Spackman E."/>
            <person name="Goraichik I."/>
            <person name="Dimitrov K.M."/>
            <person name="Suarez D.L."/>
            <person name="Swayne D.E."/>
        </authorList>
    </citation>
    <scope>NUCLEOTIDE SEQUENCE [LARGE SCALE GENOMIC DNA]</scope>
    <source>
        <strain evidence="10 11">11</strain>
    </source>
</reference>
<accession>A0A1X7I4J2</accession>
<evidence type="ECO:0000256" key="4">
    <source>
        <dbReference type="ARBA" id="ARBA00022989"/>
    </source>
</evidence>
<feature type="compositionally biased region" description="Polar residues" evidence="7">
    <location>
        <begin position="291"/>
        <end position="302"/>
    </location>
</feature>
<sequence>MKKRWDRQRLIYIMLVLSMTITALFPSLASAEPPYTTFSKDGYNRTIPSQAAYYPSTVVGDNLYKTLNENGVERLDYSPLKRPQDLFIDSKDEIYIADTDNNRIVHLNQDGAFVREIMAEGMKSPQGVFVTEAGIIYVADTGNKRILKLSGSGELLAAYGRPESRFIDESFHYEPTNLVVDERGFMYVISNGSYQGVVQLDPSGNFYGFYGTNLTEVSLMDIVRKLLYTEEQLSRQVRTLPATIRNIHIDEKGFIYTVSSTDKEQVKKLNIRGENQWKEKAFGVEPRFRNRGTNANTETADPNQEEQKSGLSDITVDRNGNLVAIDKVSNAVMQYGPNGEMLFFWVGQVTIGSPQLGISQSPVAVDTNSKNELFILDDSQNLIHVLKPTEFGLLLHEATTLSQEGKYVDSEPIWQEVLRLNALYSPAYQGLAEAAYYKENYKEALRLFKLAGDASGYSDSFWQLRLQWFQHNFALVANIAFVVVILFMIWSSRKKKLPWLHQLRQKTKAFVGQKKLLFQLKQAFIILRHPIDGFSDLRYHRKGGYVSASILLVLVALVLLMKEYYTSFTFMPVPSNERNSGFLIAIFVTWLTWVICNYLIGSIRQGEARFKDVFVGSSYALFPIVILGLPLAAVSNVMTASEMSIYSFFETGMLLWCGLMFFWMIQSLQNYSVGETIANICLTAFAMMITWVLISIIVGLSSELQNFFYTIYQEVSM</sequence>
<dbReference type="SUPFAM" id="SSF63825">
    <property type="entry name" value="YWTD domain"/>
    <property type="match status" value="1"/>
</dbReference>
<feature type="transmembrane region" description="Helical" evidence="8">
    <location>
        <begin position="645"/>
        <end position="665"/>
    </location>
</feature>
<organism evidence="10 11">
    <name type="scientific">Paenibacillus aquistagni</name>
    <dbReference type="NCBI Taxonomy" id="1852522"/>
    <lineage>
        <taxon>Bacteria</taxon>
        <taxon>Bacillati</taxon>
        <taxon>Bacillota</taxon>
        <taxon>Bacilli</taxon>
        <taxon>Bacillales</taxon>
        <taxon>Paenibacillaceae</taxon>
        <taxon>Paenibacillus</taxon>
    </lineage>
</organism>
<dbReference type="InterPro" id="IPR050952">
    <property type="entry name" value="TRIM-NHL_E3_ligases"/>
</dbReference>
<feature type="repeat" description="NHL" evidence="6">
    <location>
        <begin position="79"/>
        <end position="110"/>
    </location>
</feature>
<dbReference type="Proteomes" id="UP000193834">
    <property type="component" value="Unassembled WGS sequence"/>
</dbReference>
<feature type="transmembrane region" description="Helical" evidence="8">
    <location>
        <begin position="581"/>
        <end position="601"/>
    </location>
</feature>
<dbReference type="Pfam" id="PF04893">
    <property type="entry name" value="Yip1"/>
    <property type="match status" value="1"/>
</dbReference>
<comment type="subcellular location">
    <subcellularLocation>
        <location evidence="1">Membrane</location>
        <topology evidence="1">Multi-pass membrane protein</topology>
    </subcellularLocation>
</comment>
<evidence type="ECO:0000256" key="1">
    <source>
        <dbReference type="ARBA" id="ARBA00004141"/>
    </source>
</evidence>
<feature type="transmembrane region" description="Helical" evidence="8">
    <location>
        <begin position="468"/>
        <end position="490"/>
    </location>
</feature>
<evidence type="ECO:0000256" key="5">
    <source>
        <dbReference type="ARBA" id="ARBA00023136"/>
    </source>
</evidence>
<keyword evidence="5 8" id="KW-0472">Membrane</keyword>
<dbReference type="InterPro" id="IPR001258">
    <property type="entry name" value="NHL_repeat"/>
</dbReference>
<dbReference type="InterPro" id="IPR011042">
    <property type="entry name" value="6-blade_b-propeller_TolB-like"/>
</dbReference>
<dbReference type="InterPro" id="IPR011990">
    <property type="entry name" value="TPR-like_helical_dom_sf"/>
</dbReference>
<dbReference type="RefSeq" id="WP_085492433.1">
    <property type="nucleotide sequence ID" value="NZ_FXAZ01000001.1"/>
</dbReference>
<dbReference type="InterPro" id="IPR006977">
    <property type="entry name" value="Yip1_dom"/>
</dbReference>
<dbReference type="OrthoDB" id="9799230at2"/>
<dbReference type="PROSITE" id="PS51125">
    <property type="entry name" value="NHL"/>
    <property type="match status" value="1"/>
</dbReference>
<feature type="transmembrane region" description="Helical" evidence="8">
    <location>
        <begin position="677"/>
        <end position="700"/>
    </location>
</feature>
<protein>
    <recommendedName>
        <fullName evidence="9">Yip1 domain-containing protein</fullName>
    </recommendedName>
</protein>
<feature type="transmembrane region" description="Helical" evidence="8">
    <location>
        <begin position="543"/>
        <end position="561"/>
    </location>
</feature>
<feature type="transmembrane region" description="Helical" evidence="8">
    <location>
        <begin position="613"/>
        <end position="633"/>
    </location>
</feature>
<evidence type="ECO:0000256" key="7">
    <source>
        <dbReference type="SAM" id="MobiDB-lite"/>
    </source>
</evidence>
<proteinExistence type="predicted"/>
<name>A0A1X7I4J2_9BACL</name>
<dbReference type="CDD" id="cd05819">
    <property type="entry name" value="NHL"/>
    <property type="match status" value="1"/>
</dbReference>